<name>A0AAD8J3M5_9APIA</name>
<evidence type="ECO:0000313" key="1">
    <source>
        <dbReference type="EMBL" id="KAK1396518.1"/>
    </source>
</evidence>
<accession>A0AAD8J3M5</accession>
<organism evidence="1 2">
    <name type="scientific">Heracleum sosnowskyi</name>
    <dbReference type="NCBI Taxonomy" id="360622"/>
    <lineage>
        <taxon>Eukaryota</taxon>
        <taxon>Viridiplantae</taxon>
        <taxon>Streptophyta</taxon>
        <taxon>Embryophyta</taxon>
        <taxon>Tracheophyta</taxon>
        <taxon>Spermatophyta</taxon>
        <taxon>Magnoliopsida</taxon>
        <taxon>eudicotyledons</taxon>
        <taxon>Gunneridae</taxon>
        <taxon>Pentapetalae</taxon>
        <taxon>asterids</taxon>
        <taxon>campanulids</taxon>
        <taxon>Apiales</taxon>
        <taxon>Apiaceae</taxon>
        <taxon>Apioideae</taxon>
        <taxon>apioid superclade</taxon>
        <taxon>Tordylieae</taxon>
        <taxon>Tordyliinae</taxon>
        <taxon>Heracleum</taxon>
    </lineage>
</organism>
<dbReference type="Proteomes" id="UP001237642">
    <property type="component" value="Unassembled WGS sequence"/>
</dbReference>
<protein>
    <submittedName>
        <fullName evidence="1">Uncharacterized protein</fullName>
    </submittedName>
</protein>
<gene>
    <name evidence="1" type="ORF">POM88_006381</name>
</gene>
<dbReference type="AlphaFoldDB" id="A0AAD8J3M5"/>
<evidence type="ECO:0000313" key="2">
    <source>
        <dbReference type="Proteomes" id="UP001237642"/>
    </source>
</evidence>
<dbReference type="EMBL" id="JAUIZM010000002">
    <property type="protein sequence ID" value="KAK1396518.1"/>
    <property type="molecule type" value="Genomic_DNA"/>
</dbReference>
<proteinExistence type="predicted"/>
<sequence>MKRLLCGSDLYVSITTLVLTFGFASITCVSSAVHQTYIINGLNGTELLGVSCGETGDYTKFDPKVSQVILQHGERHVWTFHKLPVAQFACELQRIGGVTGDILLPTDRDYFFLARNDNIYKSDKDLPPDDWGWGPHVVLTPDGQKFSDGYYPYNWSRKPK</sequence>
<comment type="caution">
    <text evidence="1">The sequence shown here is derived from an EMBL/GenBank/DDBJ whole genome shotgun (WGS) entry which is preliminary data.</text>
</comment>
<reference evidence="1" key="2">
    <citation type="submission" date="2023-05" db="EMBL/GenBank/DDBJ databases">
        <authorList>
            <person name="Schelkunov M.I."/>
        </authorList>
    </citation>
    <scope>NUCLEOTIDE SEQUENCE</scope>
    <source>
        <strain evidence="1">Hsosn_3</strain>
        <tissue evidence="1">Leaf</tissue>
    </source>
</reference>
<reference evidence="1" key="1">
    <citation type="submission" date="2023-02" db="EMBL/GenBank/DDBJ databases">
        <title>Genome of toxic invasive species Heracleum sosnowskyi carries increased number of genes despite the absence of recent whole-genome duplications.</title>
        <authorList>
            <person name="Schelkunov M."/>
            <person name="Shtratnikova V."/>
            <person name="Makarenko M."/>
            <person name="Klepikova A."/>
            <person name="Omelchenko D."/>
            <person name="Novikova G."/>
            <person name="Obukhova E."/>
            <person name="Bogdanov V."/>
            <person name="Penin A."/>
            <person name="Logacheva M."/>
        </authorList>
    </citation>
    <scope>NUCLEOTIDE SEQUENCE</scope>
    <source>
        <strain evidence="1">Hsosn_3</strain>
        <tissue evidence="1">Leaf</tissue>
    </source>
</reference>
<keyword evidence="2" id="KW-1185">Reference proteome</keyword>